<evidence type="ECO:0000256" key="5">
    <source>
        <dbReference type="ARBA" id="ARBA00022679"/>
    </source>
</evidence>
<organism evidence="12 13">
    <name type="scientific">Glutinoglossum americanum</name>
    <dbReference type="NCBI Taxonomy" id="1670608"/>
    <lineage>
        <taxon>Eukaryota</taxon>
        <taxon>Fungi</taxon>
        <taxon>Dikarya</taxon>
        <taxon>Ascomycota</taxon>
        <taxon>Pezizomycotina</taxon>
        <taxon>Geoglossomycetes</taxon>
        <taxon>Geoglossales</taxon>
        <taxon>Geoglossaceae</taxon>
        <taxon>Glutinoglossum</taxon>
    </lineage>
</organism>
<feature type="domain" description="tRNA (adenine(58)-N(1))-methyltransferase catalytic subunit TRM61 C-terminal" evidence="11">
    <location>
        <begin position="211"/>
        <end position="287"/>
    </location>
</feature>
<dbReference type="InterPro" id="IPR014816">
    <property type="entry name" value="tRNA_MeTrfase_Gcd14"/>
</dbReference>
<evidence type="ECO:0000256" key="6">
    <source>
        <dbReference type="ARBA" id="ARBA00022691"/>
    </source>
</evidence>
<evidence type="ECO:0000256" key="8">
    <source>
        <dbReference type="ARBA" id="ARBA00023242"/>
    </source>
</evidence>
<feature type="compositionally biased region" description="Polar residues" evidence="10">
    <location>
        <begin position="450"/>
        <end position="464"/>
    </location>
</feature>
<evidence type="ECO:0000259" key="11">
    <source>
        <dbReference type="Pfam" id="PF08704"/>
    </source>
</evidence>
<dbReference type="Pfam" id="PF08704">
    <property type="entry name" value="GCD14"/>
    <property type="match status" value="3"/>
</dbReference>
<dbReference type="Gene3D" id="3.40.50.150">
    <property type="entry name" value="Vaccinia Virus protein VP39"/>
    <property type="match status" value="1"/>
</dbReference>
<feature type="compositionally biased region" description="Polar residues" evidence="10">
    <location>
        <begin position="547"/>
        <end position="561"/>
    </location>
</feature>
<dbReference type="PROSITE" id="PS51620">
    <property type="entry name" value="SAM_TRM61"/>
    <property type="match status" value="1"/>
</dbReference>
<dbReference type="SUPFAM" id="SSF53335">
    <property type="entry name" value="S-adenosyl-L-methionine-dependent methyltransferases"/>
    <property type="match status" value="1"/>
</dbReference>
<comment type="subcellular location">
    <subcellularLocation>
        <location evidence="1">Nucleus</location>
    </subcellularLocation>
</comment>
<dbReference type="InterPro" id="IPR029063">
    <property type="entry name" value="SAM-dependent_MTases_sf"/>
</dbReference>
<dbReference type="PANTHER" id="PTHR12133">
    <property type="entry name" value="TRNA (ADENINE(58)-N(1))-METHYLTRANSFERASE"/>
    <property type="match status" value="1"/>
</dbReference>
<feature type="region of interest" description="Disordered" evidence="10">
    <location>
        <begin position="77"/>
        <end position="100"/>
    </location>
</feature>
<feature type="domain" description="tRNA (adenine(58)-N(1))-methyltransferase catalytic subunit TRM61 C-terminal" evidence="11">
    <location>
        <begin position="340"/>
        <end position="491"/>
    </location>
</feature>
<dbReference type="GO" id="GO:0005634">
    <property type="term" value="C:nucleus"/>
    <property type="evidence" value="ECO:0007669"/>
    <property type="project" value="UniProtKB-SubCell"/>
</dbReference>
<comment type="caution">
    <text evidence="12">The sequence shown here is derived from an EMBL/GenBank/DDBJ whole genome shotgun (WGS) entry which is preliminary data.</text>
</comment>
<evidence type="ECO:0000256" key="4">
    <source>
        <dbReference type="ARBA" id="ARBA00022603"/>
    </source>
</evidence>
<dbReference type="InterPro" id="IPR049470">
    <property type="entry name" value="TRM61_C"/>
</dbReference>
<feature type="compositionally biased region" description="Basic and acidic residues" evidence="10">
    <location>
        <begin position="466"/>
        <end position="476"/>
    </location>
</feature>
<feature type="domain" description="tRNA (adenine(58)-N(1))-methyltransferase catalytic subunit TRM61 C-terminal" evidence="11">
    <location>
        <begin position="128"/>
        <end position="189"/>
    </location>
</feature>
<evidence type="ECO:0000256" key="7">
    <source>
        <dbReference type="ARBA" id="ARBA00022694"/>
    </source>
</evidence>
<dbReference type="GO" id="GO:0030488">
    <property type="term" value="P:tRNA methylation"/>
    <property type="evidence" value="ECO:0007669"/>
    <property type="project" value="InterPro"/>
</dbReference>
<keyword evidence="13" id="KW-1185">Reference proteome</keyword>
<dbReference type="EC" id="2.1.1.220" evidence="2"/>
<protein>
    <recommendedName>
        <fullName evidence="3">tRNA (adenine(58)-N(1))-methyltransferase catalytic subunit TRM61</fullName>
        <ecNumber evidence="2">2.1.1.220</ecNumber>
    </recommendedName>
    <alternativeName>
        <fullName evidence="9">tRNA(m1A58)-methyltransferase subunit TRM61</fullName>
    </alternativeName>
</protein>
<dbReference type="Gene3D" id="3.10.330.20">
    <property type="match status" value="1"/>
</dbReference>
<keyword evidence="6" id="KW-0949">S-adenosyl-L-methionine</keyword>
<dbReference type="GO" id="GO:0160107">
    <property type="term" value="F:tRNA (adenine(58)-N1)-methyltransferase activity"/>
    <property type="evidence" value="ECO:0007669"/>
    <property type="project" value="UniProtKB-EC"/>
</dbReference>
<name>A0A9P8I7K4_9PEZI</name>
<evidence type="ECO:0000256" key="3">
    <source>
        <dbReference type="ARBA" id="ARBA00015963"/>
    </source>
</evidence>
<dbReference type="AlphaFoldDB" id="A0A9P8I7K4"/>
<feature type="compositionally biased region" description="Basic residues" evidence="10">
    <location>
        <begin position="531"/>
        <end position="541"/>
    </location>
</feature>
<dbReference type="EMBL" id="JAGHQL010000057">
    <property type="protein sequence ID" value="KAH0542293.1"/>
    <property type="molecule type" value="Genomic_DNA"/>
</dbReference>
<feature type="region of interest" description="Disordered" evidence="10">
    <location>
        <begin position="512"/>
        <end position="585"/>
    </location>
</feature>
<evidence type="ECO:0000256" key="2">
    <source>
        <dbReference type="ARBA" id="ARBA00012796"/>
    </source>
</evidence>
<keyword evidence="7" id="KW-0819">tRNA processing</keyword>
<evidence type="ECO:0000256" key="9">
    <source>
        <dbReference type="ARBA" id="ARBA00033309"/>
    </source>
</evidence>
<dbReference type="GO" id="GO:0031515">
    <property type="term" value="C:tRNA (m1A) methyltransferase complex"/>
    <property type="evidence" value="ECO:0007669"/>
    <property type="project" value="InterPro"/>
</dbReference>
<reference evidence="12" key="1">
    <citation type="submission" date="2021-03" db="EMBL/GenBank/DDBJ databases">
        <title>Comparative genomics and phylogenomic investigation of the class Geoglossomycetes provide insights into ecological specialization and systematics.</title>
        <authorList>
            <person name="Melie T."/>
            <person name="Pirro S."/>
            <person name="Miller A.N."/>
            <person name="Quandt A."/>
        </authorList>
    </citation>
    <scope>NUCLEOTIDE SEQUENCE</scope>
    <source>
        <strain evidence="12">GBOQ0MN5Z8</strain>
    </source>
</reference>
<feature type="compositionally biased region" description="Basic residues" evidence="10">
    <location>
        <begin position="85"/>
        <end position="97"/>
    </location>
</feature>
<dbReference type="OrthoDB" id="1925287at2759"/>
<keyword evidence="5" id="KW-0808">Transferase</keyword>
<keyword evidence="4" id="KW-0489">Methyltransferase</keyword>
<evidence type="ECO:0000256" key="10">
    <source>
        <dbReference type="SAM" id="MobiDB-lite"/>
    </source>
</evidence>
<evidence type="ECO:0000256" key="1">
    <source>
        <dbReference type="ARBA" id="ARBA00004123"/>
    </source>
</evidence>
<dbReference type="Proteomes" id="UP000698800">
    <property type="component" value="Unassembled WGS sequence"/>
</dbReference>
<sequence>MTTAQRRNSPFLDPGPVSTTDSLAILHLKRDLLMPTVLSELDEKCEGYDEGRVTNTRFGSFPHSTLIGLPWGSQVRASNVDTGSRGRRGPQQNKKRKRTDELAEDVAAAIEDNSGALAHKAPVVASTGFIHLLPPTPETWTASLPHRTQLVYTPDYSYILHRLRVRPGSVIIEAGAGSGSFSHASARAVFNGYPEPACEFGEIPPAKKKKAGKVWSYEFHEQRVGRLKEEIRKHSLEDVVEIVNSDVCEHGFLLEGKSPGQTRVSPQADAIFLDLPAPWLALRHLTRNAMPAALLNAAIASSKSQTPAPAPRNADEIHDESNLEANAIPAASFISPLNPNSSIRICTFSPCIEQVQRTVSTLRQLGWLEIEMVEIAHKRIEVRRERVGLHEEGVRGINASPATVNEAVERLKEVEGRFRLSRSAIVKQTTPSKPSPSDADPVKTEESDAITPQTADSANGTSTRKPFKEGRLIHRPEPELKTHTSYLLFALLPQEWTLEEEALARSKWPIKPRTTVSSKGDDDNVSPSPPKSKKQMKKAARLARLESLSSEAVTAASSPPREQSGGVVGAAAAATVEEVARQEPE</sequence>
<keyword evidence="8" id="KW-0539">Nucleus</keyword>
<evidence type="ECO:0000313" key="12">
    <source>
        <dbReference type="EMBL" id="KAH0542293.1"/>
    </source>
</evidence>
<accession>A0A9P8I7K4</accession>
<dbReference type="PANTHER" id="PTHR12133:SF2">
    <property type="entry name" value="TRNA (ADENINE(58)-N(1))-METHYLTRANSFERASE CATALYTIC SUBUNIT TRMT61A"/>
    <property type="match status" value="1"/>
</dbReference>
<gene>
    <name evidence="12" type="ORF">FGG08_003320</name>
</gene>
<feature type="region of interest" description="Disordered" evidence="10">
    <location>
        <begin position="422"/>
        <end position="476"/>
    </location>
</feature>
<evidence type="ECO:0000313" key="13">
    <source>
        <dbReference type="Proteomes" id="UP000698800"/>
    </source>
</evidence>
<proteinExistence type="predicted"/>